<evidence type="ECO:0000259" key="5">
    <source>
        <dbReference type="Pfam" id="PF00441"/>
    </source>
</evidence>
<name>A0A5S3WLT2_9GAMM</name>
<dbReference type="GO" id="GO:0003995">
    <property type="term" value="F:acyl-CoA dehydrogenase activity"/>
    <property type="evidence" value="ECO:0007669"/>
    <property type="project" value="TreeGrafter"/>
</dbReference>
<dbReference type="GO" id="GO:0005737">
    <property type="term" value="C:cytoplasm"/>
    <property type="evidence" value="ECO:0007669"/>
    <property type="project" value="TreeGrafter"/>
</dbReference>
<proteinExistence type="inferred from homology"/>
<feature type="non-terminal residue" evidence="6">
    <location>
        <position position="131"/>
    </location>
</feature>
<comment type="caution">
    <text evidence="6">The sequence shown here is derived from an EMBL/GenBank/DDBJ whole genome shotgun (WGS) entry which is preliminary data.</text>
</comment>
<dbReference type="PANTHER" id="PTHR48083:SF33">
    <property type="entry name" value="ACYL-COENZYME A DEHYDROGENASE"/>
    <property type="match status" value="1"/>
</dbReference>
<dbReference type="Gene3D" id="1.20.140.10">
    <property type="entry name" value="Butyryl-CoA Dehydrogenase, subunit A, domain 3"/>
    <property type="match status" value="1"/>
</dbReference>
<dbReference type="AlphaFoldDB" id="A0A5S3WLT2"/>
<dbReference type="InterPro" id="IPR009075">
    <property type="entry name" value="AcylCo_DH/oxidase_C"/>
</dbReference>
<gene>
    <name evidence="6" type="ORF">CWB98_23840</name>
</gene>
<dbReference type="SUPFAM" id="SSF47203">
    <property type="entry name" value="Acyl-CoA dehydrogenase C-terminal domain-like"/>
    <property type="match status" value="1"/>
</dbReference>
<evidence type="ECO:0000313" key="7">
    <source>
        <dbReference type="Proteomes" id="UP000306719"/>
    </source>
</evidence>
<keyword evidence="2" id="KW-0285">Flavoprotein</keyword>
<dbReference type="Proteomes" id="UP000306719">
    <property type="component" value="Unassembled WGS sequence"/>
</dbReference>
<dbReference type="RefSeq" id="WP_349304491.1">
    <property type="nucleotide sequence ID" value="NZ_PNCJ01000156.1"/>
</dbReference>
<dbReference type="InterPro" id="IPR050741">
    <property type="entry name" value="Acyl-CoA_dehydrogenase"/>
</dbReference>
<feature type="domain" description="Acyl-CoA dehydrogenase/oxidase C-terminal" evidence="5">
    <location>
        <begin position="43"/>
        <end position="122"/>
    </location>
</feature>
<dbReference type="SUPFAM" id="SSF56645">
    <property type="entry name" value="Acyl-CoA dehydrogenase NM domain-like"/>
    <property type="match status" value="1"/>
</dbReference>
<protein>
    <submittedName>
        <fullName evidence="6">Acyl-CoA dehydrogenase</fullName>
    </submittedName>
</protein>
<reference evidence="6 7" key="1">
    <citation type="submission" date="2018-01" db="EMBL/GenBank/DDBJ databases">
        <authorList>
            <person name="Paulsen S."/>
            <person name="Gram L.K."/>
        </authorList>
    </citation>
    <scope>NUCLEOTIDE SEQUENCE [LARGE SCALE GENOMIC DNA]</scope>
    <source>
        <strain evidence="6 7">S2599</strain>
    </source>
</reference>
<dbReference type="PANTHER" id="PTHR48083">
    <property type="entry name" value="MEDIUM-CHAIN SPECIFIC ACYL-COA DEHYDROGENASE, MITOCHONDRIAL-RELATED"/>
    <property type="match status" value="1"/>
</dbReference>
<accession>A0A5S3WLT2</accession>
<organism evidence="6 7">
    <name type="scientific">Pseudoalteromonas rubra</name>
    <dbReference type="NCBI Taxonomy" id="43658"/>
    <lineage>
        <taxon>Bacteria</taxon>
        <taxon>Pseudomonadati</taxon>
        <taxon>Pseudomonadota</taxon>
        <taxon>Gammaproteobacteria</taxon>
        <taxon>Alteromonadales</taxon>
        <taxon>Pseudoalteromonadaceae</taxon>
        <taxon>Pseudoalteromonas</taxon>
    </lineage>
</organism>
<dbReference type="Pfam" id="PF00441">
    <property type="entry name" value="Acyl-CoA_dh_1"/>
    <property type="match status" value="1"/>
</dbReference>
<evidence type="ECO:0000256" key="4">
    <source>
        <dbReference type="ARBA" id="ARBA00023002"/>
    </source>
</evidence>
<dbReference type="InterPro" id="IPR036250">
    <property type="entry name" value="AcylCo_DH-like_C"/>
</dbReference>
<evidence type="ECO:0000256" key="2">
    <source>
        <dbReference type="ARBA" id="ARBA00022630"/>
    </source>
</evidence>
<keyword evidence="3" id="KW-0274">FAD</keyword>
<dbReference type="InterPro" id="IPR009100">
    <property type="entry name" value="AcylCoA_DH/oxidase_NM_dom_sf"/>
</dbReference>
<sequence length="131" mass="13865">DHPGVRTGDRHKPMNMGFLNGTTEGKDVFIPLEWIIGGEVQAGNGWRMLVECLSAGRGISLPALSTATGHLSARTSGAYAALRQQFGVAIGEFEGIQEALARIGGLTYQLEATRVLTATAIDQKLSPSVIT</sequence>
<reference evidence="7" key="2">
    <citation type="submission" date="2019-06" db="EMBL/GenBank/DDBJ databases">
        <title>Co-occurence of chitin degradation, pigmentation and bioactivity in marine Pseudoalteromonas.</title>
        <authorList>
            <person name="Sonnenschein E.C."/>
            <person name="Bech P.K."/>
        </authorList>
    </citation>
    <scope>NUCLEOTIDE SEQUENCE [LARGE SCALE GENOMIC DNA]</scope>
    <source>
        <strain evidence="7">S2599</strain>
    </source>
</reference>
<evidence type="ECO:0000256" key="3">
    <source>
        <dbReference type="ARBA" id="ARBA00022827"/>
    </source>
</evidence>
<feature type="non-terminal residue" evidence="6">
    <location>
        <position position="1"/>
    </location>
</feature>
<dbReference type="GO" id="GO:0033539">
    <property type="term" value="P:fatty acid beta-oxidation using acyl-CoA dehydrogenase"/>
    <property type="evidence" value="ECO:0007669"/>
    <property type="project" value="TreeGrafter"/>
</dbReference>
<evidence type="ECO:0000313" key="6">
    <source>
        <dbReference type="EMBL" id="TMP27831.1"/>
    </source>
</evidence>
<comment type="similarity">
    <text evidence="1">Belongs to the acyl-CoA dehydrogenase family.</text>
</comment>
<dbReference type="EMBL" id="PNCJ01000156">
    <property type="protein sequence ID" value="TMP27831.1"/>
    <property type="molecule type" value="Genomic_DNA"/>
</dbReference>
<evidence type="ECO:0000256" key="1">
    <source>
        <dbReference type="ARBA" id="ARBA00009347"/>
    </source>
</evidence>
<keyword evidence="4" id="KW-0560">Oxidoreductase</keyword>